<keyword evidence="2" id="KW-1185">Reference proteome</keyword>
<dbReference type="Pfam" id="PF05120">
    <property type="entry name" value="GvpG"/>
    <property type="match status" value="1"/>
</dbReference>
<dbReference type="RefSeq" id="WP_187246592.1">
    <property type="nucleotide sequence ID" value="NZ_BAAAOK010000025.1"/>
</dbReference>
<reference evidence="1 2" key="1">
    <citation type="submission" date="2020-06" db="EMBL/GenBank/DDBJ databases">
        <title>Actinomadura xiongansis sp. nov., isolated from soil of Baiyangdian.</title>
        <authorList>
            <person name="Zhang X."/>
        </authorList>
    </citation>
    <scope>NUCLEOTIDE SEQUENCE [LARGE SCALE GENOMIC DNA]</scope>
    <source>
        <strain evidence="1 2">HBUM206468</strain>
    </source>
</reference>
<sequence>MGLLTGLLTLPIAPVRGVVWLAERIRDQAEQEMYDPAAVRAQLAEVDRARASGELPEDVAAELEDELLSRLTAGRSRAPET</sequence>
<evidence type="ECO:0000313" key="2">
    <source>
        <dbReference type="Proteomes" id="UP000805614"/>
    </source>
</evidence>
<comment type="caution">
    <text evidence="1">The sequence shown here is derived from an EMBL/GenBank/DDBJ whole genome shotgun (WGS) entry which is preliminary data.</text>
</comment>
<accession>A0ABR7LXQ7</accession>
<dbReference type="InterPro" id="IPR007804">
    <property type="entry name" value="GvpG"/>
</dbReference>
<name>A0ABR7LXQ7_9ACTN</name>
<proteinExistence type="predicted"/>
<dbReference type="EMBL" id="JABVEC010000028">
    <property type="protein sequence ID" value="MBC6469545.1"/>
    <property type="molecule type" value="Genomic_DNA"/>
</dbReference>
<gene>
    <name evidence="1" type="ORF">HKK74_29235</name>
</gene>
<evidence type="ECO:0000313" key="1">
    <source>
        <dbReference type="EMBL" id="MBC6469545.1"/>
    </source>
</evidence>
<organism evidence="1 2">
    <name type="scientific">Actinomadura alba</name>
    <dbReference type="NCBI Taxonomy" id="406431"/>
    <lineage>
        <taxon>Bacteria</taxon>
        <taxon>Bacillati</taxon>
        <taxon>Actinomycetota</taxon>
        <taxon>Actinomycetes</taxon>
        <taxon>Streptosporangiales</taxon>
        <taxon>Thermomonosporaceae</taxon>
        <taxon>Actinomadura</taxon>
    </lineage>
</organism>
<dbReference type="Proteomes" id="UP000805614">
    <property type="component" value="Unassembled WGS sequence"/>
</dbReference>
<protein>
    <submittedName>
        <fullName evidence="1">Gas vesicle protein GvpG</fullName>
    </submittedName>
</protein>